<dbReference type="SUPFAM" id="SSF52833">
    <property type="entry name" value="Thioredoxin-like"/>
    <property type="match status" value="1"/>
</dbReference>
<evidence type="ECO:0000313" key="6">
    <source>
        <dbReference type="EMBL" id="MFD0965841.1"/>
    </source>
</evidence>
<evidence type="ECO:0000256" key="4">
    <source>
        <dbReference type="ARBA" id="ARBA00023284"/>
    </source>
</evidence>
<dbReference type="InterPro" id="IPR050553">
    <property type="entry name" value="Thioredoxin_ResA/DsbE_sf"/>
</dbReference>
<evidence type="ECO:0000256" key="3">
    <source>
        <dbReference type="ARBA" id="ARBA00023157"/>
    </source>
</evidence>
<keyword evidence="7" id="KW-1185">Reference proteome</keyword>
<dbReference type="EMBL" id="JBHTJN010000008">
    <property type="protein sequence ID" value="MFD0965841.1"/>
    <property type="molecule type" value="Genomic_DNA"/>
</dbReference>
<evidence type="ECO:0000313" key="7">
    <source>
        <dbReference type="Proteomes" id="UP001596996"/>
    </source>
</evidence>
<name>A0ABW3I7D3_9PAST</name>
<gene>
    <name evidence="6" type="ORF">ACFQ02_03095</name>
</gene>
<dbReference type="Pfam" id="PF00578">
    <property type="entry name" value="AhpC-TSA"/>
    <property type="match status" value="1"/>
</dbReference>
<comment type="subcellular location">
    <subcellularLocation>
        <location evidence="1">Cell envelope</location>
    </subcellularLocation>
</comment>
<dbReference type="PROSITE" id="PS51352">
    <property type="entry name" value="THIOREDOXIN_2"/>
    <property type="match status" value="1"/>
</dbReference>
<dbReference type="PROSITE" id="PS51257">
    <property type="entry name" value="PROKAR_LIPOPROTEIN"/>
    <property type="match status" value="1"/>
</dbReference>
<keyword evidence="4" id="KW-0676">Redox-active center</keyword>
<dbReference type="PANTHER" id="PTHR42852:SF6">
    <property type="entry name" value="THIOL:DISULFIDE INTERCHANGE PROTEIN DSBE"/>
    <property type="match status" value="1"/>
</dbReference>
<sequence>MIIKSAVRFYLIFITLFTLLACKEEQIATVGDYAPEIATFNLSGEQVLLQQLKGKMIVLNFWSESCSVCIAELKRFDHIMKQYSNKVHFLAINIDGDNSNTAQVISKNQLSLPIVKDQLHITSERYGLIGTPTTFIIDPEGKILYKSEGLITEQTLTKLLTQHGRIK</sequence>
<dbReference type="Gene3D" id="3.40.30.10">
    <property type="entry name" value="Glutaredoxin"/>
    <property type="match status" value="1"/>
</dbReference>
<reference evidence="7" key="1">
    <citation type="journal article" date="2019" name="Int. J. Syst. Evol. Microbiol.">
        <title>The Global Catalogue of Microorganisms (GCM) 10K type strain sequencing project: providing services to taxonomists for standard genome sequencing and annotation.</title>
        <authorList>
            <consortium name="The Broad Institute Genomics Platform"/>
            <consortium name="The Broad Institute Genome Sequencing Center for Infectious Disease"/>
            <person name="Wu L."/>
            <person name="Ma J."/>
        </authorList>
    </citation>
    <scope>NUCLEOTIDE SEQUENCE [LARGE SCALE GENOMIC DNA]</scope>
    <source>
        <strain evidence="7">CCUG 61707</strain>
    </source>
</reference>
<evidence type="ECO:0000256" key="2">
    <source>
        <dbReference type="ARBA" id="ARBA00022748"/>
    </source>
</evidence>
<evidence type="ECO:0000256" key="1">
    <source>
        <dbReference type="ARBA" id="ARBA00004196"/>
    </source>
</evidence>
<dbReference type="CDD" id="cd02966">
    <property type="entry name" value="TlpA_like_family"/>
    <property type="match status" value="1"/>
</dbReference>
<dbReference type="InterPro" id="IPR000866">
    <property type="entry name" value="AhpC/TSA"/>
</dbReference>
<dbReference type="RefSeq" id="WP_380819155.1">
    <property type="nucleotide sequence ID" value="NZ_JBHTJN010000008.1"/>
</dbReference>
<dbReference type="Proteomes" id="UP001596996">
    <property type="component" value="Unassembled WGS sequence"/>
</dbReference>
<dbReference type="PANTHER" id="PTHR42852">
    <property type="entry name" value="THIOL:DISULFIDE INTERCHANGE PROTEIN DSBE"/>
    <property type="match status" value="1"/>
</dbReference>
<feature type="domain" description="Thioredoxin" evidence="5">
    <location>
        <begin position="28"/>
        <end position="165"/>
    </location>
</feature>
<organism evidence="6 7">
    <name type="scientific">Seminibacterium arietis</name>
    <dbReference type="NCBI Taxonomy" id="1173502"/>
    <lineage>
        <taxon>Bacteria</taxon>
        <taxon>Pseudomonadati</taxon>
        <taxon>Pseudomonadota</taxon>
        <taxon>Gammaproteobacteria</taxon>
        <taxon>Pasteurellales</taxon>
        <taxon>Pasteurellaceae</taxon>
        <taxon>Seminibacterium</taxon>
    </lineage>
</organism>
<dbReference type="InterPro" id="IPR013766">
    <property type="entry name" value="Thioredoxin_domain"/>
</dbReference>
<protein>
    <submittedName>
        <fullName evidence="6">TlpA family protein disulfide reductase</fullName>
    </submittedName>
</protein>
<comment type="caution">
    <text evidence="6">The sequence shown here is derived from an EMBL/GenBank/DDBJ whole genome shotgun (WGS) entry which is preliminary data.</text>
</comment>
<keyword evidence="2" id="KW-0201">Cytochrome c-type biogenesis</keyword>
<proteinExistence type="predicted"/>
<dbReference type="InterPro" id="IPR036249">
    <property type="entry name" value="Thioredoxin-like_sf"/>
</dbReference>
<evidence type="ECO:0000259" key="5">
    <source>
        <dbReference type="PROSITE" id="PS51352"/>
    </source>
</evidence>
<keyword evidence="3" id="KW-1015">Disulfide bond</keyword>
<accession>A0ABW3I7D3</accession>